<evidence type="ECO:0000313" key="6">
    <source>
        <dbReference type="EMBL" id="THD27549.1"/>
    </source>
</evidence>
<dbReference type="AlphaFoldDB" id="A0A4E0RF90"/>
<feature type="domain" description="LIM zinc-binding" evidence="5">
    <location>
        <begin position="117"/>
        <end position="178"/>
    </location>
</feature>
<dbReference type="PROSITE" id="PS50023">
    <property type="entry name" value="LIM_DOMAIN_2"/>
    <property type="match status" value="6"/>
</dbReference>
<dbReference type="PANTHER" id="PTHR24206">
    <property type="entry name" value="OS06G0237300 PROTEIN"/>
    <property type="match status" value="1"/>
</dbReference>
<protein>
    <recommendedName>
        <fullName evidence="5">LIM zinc-binding domain-containing protein</fullName>
    </recommendedName>
</protein>
<dbReference type="Gene3D" id="2.10.110.10">
    <property type="entry name" value="Cysteine Rich Protein"/>
    <property type="match status" value="6"/>
</dbReference>
<dbReference type="Pfam" id="PF00412">
    <property type="entry name" value="LIM"/>
    <property type="match status" value="5"/>
</dbReference>
<proteinExistence type="predicted"/>
<evidence type="ECO:0000313" key="7">
    <source>
        <dbReference type="Proteomes" id="UP000230066"/>
    </source>
</evidence>
<dbReference type="SMART" id="SM00132">
    <property type="entry name" value="LIM"/>
    <property type="match status" value="6"/>
</dbReference>
<feature type="domain" description="LIM zinc-binding" evidence="5">
    <location>
        <begin position="215"/>
        <end position="276"/>
    </location>
</feature>
<evidence type="ECO:0000256" key="3">
    <source>
        <dbReference type="ARBA" id="ARBA00023038"/>
    </source>
</evidence>
<evidence type="ECO:0000256" key="2">
    <source>
        <dbReference type="ARBA" id="ARBA00022833"/>
    </source>
</evidence>
<keyword evidence="1 4" id="KW-0479">Metal-binding</keyword>
<gene>
    <name evidence="6" type="ORF">D915_001568</name>
</gene>
<feature type="domain" description="LIM zinc-binding" evidence="5">
    <location>
        <begin position="345"/>
        <end position="405"/>
    </location>
</feature>
<feature type="domain" description="LIM zinc-binding" evidence="5">
    <location>
        <begin position="487"/>
        <end position="547"/>
    </location>
</feature>
<keyword evidence="7" id="KW-1185">Reference proteome</keyword>
<dbReference type="CDD" id="cd08368">
    <property type="entry name" value="LIM"/>
    <property type="match status" value="2"/>
</dbReference>
<keyword evidence="2 4" id="KW-0862">Zinc</keyword>
<dbReference type="EMBL" id="JXXN02000391">
    <property type="protein sequence ID" value="THD27549.1"/>
    <property type="molecule type" value="Genomic_DNA"/>
</dbReference>
<accession>A0A4E0RF90</accession>
<feature type="domain" description="LIM zinc-binding" evidence="5">
    <location>
        <begin position="38"/>
        <end position="98"/>
    </location>
</feature>
<evidence type="ECO:0000256" key="4">
    <source>
        <dbReference type="PROSITE-ProRule" id="PRU00125"/>
    </source>
</evidence>
<dbReference type="PROSITE" id="PS00478">
    <property type="entry name" value="LIM_DOMAIN_1"/>
    <property type="match status" value="5"/>
</dbReference>
<keyword evidence="3 4" id="KW-0440">LIM domain</keyword>
<name>A0A4E0RF90_FASHE</name>
<sequence length="803" mass="91009">MGLYLTKAPTSIPNPPNQSEHECITKAQMSLPLKSSGHHCFACREPVEESNCLRVVDRLCHASCFKCQTCRQNLNSNMFGVALGDLYCEKHYADCLSAHDHSGKSYGGSHPSSHDRATCFICGLPVEEPEPLNGPHGIFHGGCFRCNLCRRMVNVDRYKVIKGKLRCDPDCEEQRNGYDRPTNNANHHPQNGYLGHQNTYRDLSRSITPRSPILETCFNCSLPVKSKDRLFVMERVYHRDCFRCRRCDIVLSPEKYNVDNEKPCCQPNCIDQIEKRSIKIPITLESHSCPYIYTERNTPIRSHSALVGSKLSDADGVRIFRGDVDKIAKIQRRLEQIQAAEAEEVKCYSCGRRVYPAERLHILNRIYHPDCLKCDTCGRVLNGRRYSVHEGKTYCVAHHRELLNLKNFVGKSGSSPFGNQANVDTTMNQSAASAPYHDSNVLAVPKEAEKSMETEFVPNFDPPRIQNATPIVHNEDEIFEEAKSEEPKCFECGIKVYPAEQLSILNRIYHRTCFKCKTCQNVLDLGRYGVCEGVPYCNAHHRQALNLGSLSSLSFTTSAVKAPTTPQQKRLDMRSVRTTTNWVLLFPTISLRKNLNCNPDDKVIVFMLCPIYACHLVIHLTNPYCTLEEFCIKLPWCFLSIFCSVGRYAVVNGNPYCNAHHKQVLNLQCPSMTNVNILRDTGNKTDSDASDTPLPLESTPTDVIYEKRIQGSDRNPQSLSKTRCFECDELTKPGSSLILLDRVYHLECLKCKVCKKQLSRWNCKELDGLLYCSRDYAELLVNRAKASVRMGFETNQADQPLTI</sequence>
<feature type="domain" description="LIM zinc-binding" evidence="5">
    <location>
        <begin position="722"/>
        <end position="782"/>
    </location>
</feature>
<dbReference type="InterPro" id="IPR001781">
    <property type="entry name" value="Znf_LIM"/>
</dbReference>
<evidence type="ECO:0000256" key="1">
    <source>
        <dbReference type="ARBA" id="ARBA00022723"/>
    </source>
</evidence>
<evidence type="ECO:0000259" key="5">
    <source>
        <dbReference type="PROSITE" id="PS50023"/>
    </source>
</evidence>
<organism evidence="6 7">
    <name type="scientific">Fasciola hepatica</name>
    <name type="common">Liver fluke</name>
    <dbReference type="NCBI Taxonomy" id="6192"/>
    <lineage>
        <taxon>Eukaryota</taxon>
        <taxon>Metazoa</taxon>
        <taxon>Spiralia</taxon>
        <taxon>Lophotrochozoa</taxon>
        <taxon>Platyhelminthes</taxon>
        <taxon>Trematoda</taxon>
        <taxon>Digenea</taxon>
        <taxon>Plagiorchiida</taxon>
        <taxon>Echinostomata</taxon>
        <taxon>Echinostomatoidea</taxon>
        <taxon>Fasciolidae</taxon>
        <taxon>Fasciola</taxon>
    </lineage>
</organism>
<dbReference type="Proteomes" id="UP000230066">
    <property type="component" value="Unassembled WGS sequence"/>
</dbReference>
<dbReference type="GO" id="GO:0046872">
    <property type="term" value="F:metal ion binding"/>
    <property type="evidence" value="ECO:0007669"/>
    <property type="project" value="UniProtKB-KW"/>
</dbReference>
<comment type="caution">
    <text evidence="6">The sequence shown here is derived from an EMBL/GenBank/DDBJ whole genome shotgun (WGS) entry which is preliminary data.</text>
</comment>
<dbReference type="SUPFAM" id="SSF57716">
    <property type="entry name" value="Glucocorticoid receptor-like (DNA-binding domain)"/>
    <property type="match status" value="4"/>
</dbReference>
<reference evidence="6" key="1">
    <citation type="submission" date="2019-03" db="EMBL/GenBank/DDBJ databases">
        <title>Improved annotation for the trematode Fasciola hepatica.</title>
        <authorList>
            <person name="Choi Y.-J."/>
            <person name="Martin J."/>
            <person name="Mitreva M."/>
        </authorList>
    </citation>
    <scope>NUCLEOTIDE SEQUENCE [LARGE SCALE GENOMIC DNA]</scope>
</reference>